<keyword evidence="10" id="KW-0129">CBS domain</keyword>
<accession>A0A2G6JEC8</accession>
<feature type="transmembrane region" description="Helical" evidence="11">
    <location>
        <begin position="309"/>
        <end position="330"/>
    </location>
</feature>
<evidence type="ECO:0000256" key="7">
    <source>
        <dbReference type="ARBA" id="ARBA00023173"/>
    </source>
</evidence>
<comment type="caution">
    <text evidence="13">The sequence shown here is derived from an EMBL/GenBank/DDBJ whole genome shotgun (WGS) entry which is preliminary data.</text>
</comment>
<feature type="transmembrane region" description="Helical" evidence="11">
    <location>
        <begin position="237"/>
        <end position="255"/>
    </location>
</feature>
<keyword evidence="2" id="KW-0813">Transport</keyword>
<dbReference type="EMBL" id="PDSG01000003">
    <property type="protein sequence ID" value="PIE20839.1"/>
    <property type="molecule type" value="Genomic_DNA"/>
</dbReference>
<reference evidence="13 14" key="1">
    <citation type="submission" date="2017-10" db="EMBL/GenBank/DDBJ databases">
        <title>Novel microbial diversity and functional potential in the marine mammal oral microbiome.</title>
        <authorList>
            <person name="Dudek N.K."/>
            <person name="Sun C.L."/>
            <person name="Burstein D."/>
            <person name="Kantor R.S."/>
            <person name="Aliaga Goltsman D.S."/>
            <person name="Bik E.M."/>
            <person name="Thomas B.C."/>
            <person name="Banfield J.F."/>
            <person name="Relman D.A."/>
        </authorList>
    </citation>
    <scope>NUCLEOTIDE SEQUENCE [LARGE SCALE GENOMIC DNA]</scope>
    <source>
        <strain evidence="13">DOLJORAL78_49_30</strain>
    </source>
</reference>
<feature type="transmembrane region" description="Helical" evidence="11">
    <location>
        <begin position="163"/>
        <end position="188"/>
    </location>
</feature>
<dbReference type="InterPro" id="IPR001807">
    <property type="entry name" value="ClC"/>
</dbReference>
<feature type="transmembrane region" description="Helical" evidence="11">
    <location>
        <begin position="21"/>
        <end position="46"/>
    </location>
</feature>
<feature type="transmembrane region" description="Helical" evidence="11">
    <location>
        <begin position="66"/>
        <end position="85"/>
    </location>
</feature>
<dbReference type="GO" id="GO:0005254">
    <property type="term" value="F:chloride channel activity"/>
    <property type="evidence" value="ECO:0007669"/>
    <property type="project" value="UniProtKB-KW"/>
</dbReference>
<dbReference type="PRINTS" id="PR00762">
    <property type="entry name" value="CLCHANNEL"/>
</dbReference>
<evidence type="ECO:0000256" key="9">
    <source>
        <dbReference type="ARBA" id="ARBA00023303"/>
    </source>
</evidence>
<dbReference type="Proteomes" id="UP000242733">
    <property type="component" value="Unassembled WGS sequence"/>
</dbReference>
<feature type="transmembrane region" description="Helical" evidence="11">
    <location>
        <begin position="337"/>
        <end position="357"/>
    </location>
</feature>
<dbReference type="AlphaFoldDB" id="A0A2G6JEC8"/>
<feature type="transmembrane region" description="Helical" evidence="11">
    <location>
        <begin position="276"/>
        <end position="297"/>
    </location>
</feature>
<dbReference type="InterPro" id="IPR000644">
    <property type="entry name" value="CBS_dom"/>
</dbReference>
<keyword evidence="6 11" id="KW-0472">Membrane</keyword>
<feature type="transmembrane region" description="Helical" evidence="11">
    <location>
        <begin position="401"/>
        <end position="421"/>
    </location>
</feature>
<feature type="transmembrane region" description="Helical" evidence="11">
    <location>
        <begin position="113"/>
        <end position="133"/>
    </location>
</feature>
<evidence type="ECO:0000313" key="14">
    <source>
        <dbReference type="Proteomes" id="UP000242733"/>
    </source>
</evidence>
<dbReference type="SUPFAM" id="SSF54631">
    <property type="entry name" value="CBS-domain pair"/>
    <property type="match status" value="1"/>
</dbReference>
<name>A0A2G6JEC8_NEPCE</name>
<evidence type="ECO:0000256" key="4">
    <source>
        <dbReference type="ARBA" id="ARBA00022989"/>
    </source>
</evidence>
<evidence type="ECO:0000256" key="3">
    <source>
        <dbReference type="ARBA" id="ARBA00022692"/>
    </source>
</evidence>
<evidence type="ECO:0000256" key="1">
    <source>
        <dbReference type="ARBA" id="ARBA00004141"/>
    </source>
</evidence>
<dbReference type="GO" id="GO:0034707">
    <property type="term" value="C:chloride channel complex"/>
    <property type="evidence" value="ECO:0007669"/>
    <property type="project" value="UniProtKB-KW"/>
</dbReference>
<feature type="domain" description="CBS" evidence="12">
    <location>
        <begin position="515"/>
        <end position="574"/>
    </location>
</feature>
<dbReference type="PROSITE" id="PS51371">
    <property type="entry name" value="CBS"/>
    <property type="match status" value="1"/>
</dbReference>
<dbReference type="Pfam" id="PF00654">
    <property type="entry name" value="Voltage_CLC"/>
    <property type="match status" value="1"/>
</dbReference>
<evidence type="ECO:0000256" key="10">
    <source>
        <dbReference type="PROSITE-ProRule" id="PRU00703"/>
    </source>
</evidence>
<dbReference type="InterPro" id="IPR046342">
    <property type="entry name" value="CBS_dom_sf"/>
</dbReference>
<dbReference type="PANTHER" id="PTHR43427">
    <property type="entry name" value="CHLORIDE CHANNEL PROTEIN CLC-E"/>
    <property type="match status" value="1"/>
</dbReference>
<protein>
    <submittedName>
        <fullName evidence="13">Chloride channel protein EriC</fullName>
    </submittedName>
</protein>
<gene>
    <name evidence="13" type="ORF">CSA61_00255</name>
</gene>
<evidence type="ECO:0000256" key="5">
    <source>
        <dbReference type="ARBA" id="ARBA00023065"/>
    </source>
</evidence>
<evidence type="ECO:0000259" key="12">
    <source>
        <dbReference type="PROSITE" id="PS51371"/>
    </source>
</evidence>
<comment type="subcellular location">
    <subcellularLocation>
        <location evidence="1">Membrane</location>
        <topology evidence="1">Multi-pass membrane protein</topology>
    </subcellularLocation>
</comment>
<keyword evidence="7" id="KW-0869">Chloride channel</keyword>
<organism evidence="13 14">
    <name type="scientific">Neptuniibacter caesariensis</name>
    <dbReference type="NCBI Taxonomy" id="207954"/>
    <lineage>
        <taxon>Bacteria</taxon>
        <taxon>Pseudomonadati</taxon>
        <taxon>Pseudomonadota</taxon>
        <taxon>Gammaproteobacteria</taxon>
        <taxon>Oceanospirillales</taxon>
        <taxon>Oceanospirillaceae</taxon>
        <taxon>Neptuniibacter</taxon>
    </lineage>
</organism>
<evidence type="ECO:0000256" key="2">
    <source>
        <dbReference type="ARBA" id="ARBA00022448"/>
    </source>
</evidence>
<keyword evidence="4 11" id="KW-1133">Transmembrane helix</keyword>
<keyword evidence="5" id="KW-0406">Ion transport</keyword>
<dbReference type="CDD" id="cd00400">
    <property type="entry name" value="Voltage_gated_ClC"/>
    <property type="match status" value="1"/>
</dbReference>
<sequence>MLRNAFSMEYFRHRLAHSEALPQMVVLGIICGLLCGIVLGSFRLLLEAPLAHLLPGNDSENFEGLASWYHFFLPVLGSLLIIAILSRVSPLTRKVGVTHLLERMAYHQSNLPLKNAIVQFLTASIALLFGHSVGKEGPAAHLGAACGSQLGQQLKLPNNTLRILAGCGTAAGIAATFNTPLAGVVFAMEVVLLEYTVIGFMPVMVAAATGALVMQFMFGQEPVLTVPAMQIESLAEIPYVAFLGVITGLLAVLFITLMRETMRRTTHSALGFKSKLILAGLLTGSTAVFVPHVMGVGYDTVTSALQGELGLTILLTILAAKCILTPIVLGLGMPAGLIGPTFFIGALSGGLLGTLGAGAVDEQVANPGFYALLGMGSMMGAVTNAPMAALVAILELTGNPNIIFPAMISIVVSNLIARYVFNTPSIFVTSMRLQGMDYRYQPLTRVLSGAAVRSLMNTNFIVCDAIISREGAEKALETDPAWIAINTDGKYTLLSPGDLQVKICDLLSPEETFDMLQMPGLRLDTSVIDSKATLEQALDQMTEDSVEALCIQNEYGRIAGLLTREQIEDFYRKN</sequence>
<proteinExistence type="predicted"/>
<dbReference type="SUPFAM" id="SSF81340">
    <property type="entry name" value="Clc chloride channel"/>
    <property type="match status" value="1"/>
</dbReference>
<evidence type="ECO:0000256" key="11">
    <source>
        <dbReference type="SAM" id="Phobius"/>
    </source>
</evidence>
<evidence type="ECO:0000313" key="13">
    <source>
        <dbReference type="EMBL" id="PIE20839.1"/>
    </source>
</evidence>
<evidence type="ECO:0000256" key="8">
    <source>
        <dbReference type="ARBA" id="ARBA00023214"/>
    </source>
</evidence>
<keyword evidence="8" id="KW-0868">Chloride</keyword>
<dbReference type="PANTHER" id="PTHR43427:SF6">
    <property type="entry name" value="CHLORIDE CHANNEL PROTEIN CLC-E"/>
    <property type="match status" value="1"/>
</dbReference>
<dbReference type="InterPro" id="IPR050368">
    <property type="entry name" value="ClC-type_chloride_channel"/>
</dbReference>
<keyword evidence="3 11" id="KW-0812">Transmembrane</keyword>
<dbReference type="InterPro" id="IPR014743">
    <property type="entry name" value="Cl-channel_core"/>
</dbReference>
<evidence type="ECO:0000256" key="6">
    <source>
        <dbReference type="ARBA" id="ARBA00023136"/>
    </source>
</evidence>
<dbReference type="Gene3D" id="1.10.3080.10">
    <property type="entry name" value="Clc chloride channel"/>
    <property type="match status" value="1"/>
</dbReference>
<keyword evidence="9" id="KW-0407">Ion channel</keyword>
<feature type="transmembrane region" description="Helical" evidence="11">
    <location>
        <begin position="369"/>
        <end position="394"/>
    </location>
</feature>
<feature type="transmembrane region" description="Helical" evidence="11">
    <location>
        <begin position="195"/>
        <end position="217"/>
    </location>
</feature>